<dbReference type="OrthoDB" id="1686201at2759"/>
<keyword evidence="2" id="KW-1185">Reference proteome</keyword>
<name>A0A2Z7BPL5_9LAMI</name>
<dbReference type="Proteomes" id="UP000250235">
    <property type="component" value="Unassembled WGS sequence"/>
</dbReference>
<sequence length="117" mass="12306">MAINPKVLLLGSVSIPRGFASASRPSLKAKIDKETCGKVIEAAETVKDGTKQVVNEVKRVGQAITEKVAAATGKVVADVTTKKLEKAAENVENGNSKDVLDTAKVAAEVFKDKISNK</sequence>
<dbReference type="EMBL" id="KV005644">
    <property type="protein sequence ID" value="KZV34058.1"/>
    <property type="molecule type" value="Genomic_DNA"/>
</dbReference>
<proteinExistence type="predicted"/>
<reference evidence="1 2" key="1">
    <citation type="journal article" date="2015" name="Proc. Natl. Acad. Sci. U.S.A.">
        <title>The resurrection genome of Boea hygrometrica: A blueprint for survival of dehydration.</title>
        <authorList>
            <person name="Xiao L."/>
            <person name="Yang G."/>
            <person name="Zhang L."/>
            <person name="Yang X."/>
            <person name="Zhao S."/>
            <person name="Ji Z."/>
            <person name="Zhou Q."/>
            <person name="Hu M."/>
            <person name="Wang Y."/>
            <person name="Chen M."/>
            <person name="Xu Y."/>
            <person name="Jin H."/>
            <person name="Xiao X."/>
            <person name="Hu G."/>
            <person name="Bao F."/>
            <person name="Hu Y."/>
            <person name="Wan P."/>
            <person name="Li L."/>
            <person name="Deng X."/>
            <person name="Kuang T."/>
            <person name="Xiang C."/>
            <person name="Zhu J.K."/>
            <person name="Oliver M.J."/>
            <person name="He Y."/>
        </authorList>
    </citation>
    <scope>NUCLEOTIDE SEQUENCE [LARGE SCALE GENOMIC DNA]</scope>
    <source>
        <strain evidence="2">cv. XS01</strain>
    </source>
</reference>
<protein>
    <submittedName>
        <fullName evidence="1">Uncharacterized protein</fullName>
    </submittedName>
</protein>
<dbReference type="AlphaFoldDB" id="A0A2Z7BPL5"/>
<evidence type="ECO:0000313" key="2">
    <source>
        <dbReference type="Proteomes" id="UP000250235"/>
    </source>
</evidence>
<evidence type="ECO:0000313" key="1">
    <source>
        <dbReference type="EMBL" id="KZV34058.1"/>
    </source>
</evidence>
<gene>
    <name evidence="1" type="ORF">F511_02831</name>
</gene>
<accession>A0A2Z7BPL5</accession>
<organism evidence="1 2">
    <name type="scientific">Dorcoceras hygrometricum</name>
    <dbReference type="NCBI Taxonomy" id="472368"/>
    <lineage>
        <taxon>Eukaryota</taxon>
        <taxon>Viridiplantae</taxon>
        <taxon>Streptophyta</taxon>
        <taxon>Embryophyta</taxon>
        <taxon>Tracheophyta</taxon>
        <taxon>Spermatophyta</taxon>
        <taxon>Magnoliopsida</taxon>
        <taxon>eudicotyledons</taxon>
        <taxon>Gunneridae</taxon>
        <taxon>Pentapetalae</taxon>
        <taxon>asterids</taxon>
        <taxon>lamiids</taxon>
        <taxon>Lamiales</taxon>
        <taxon>Gesneriaceae</taxon>
        <taxon>Didymocarpoideae</taxon>
        <taxon>Trichosporeae</taxon>
        <taxon>Loxocarpinae</taxon>
        <taxon>Dorcoceras</taxon>
    </lineage>
</organism>